<dbReference type="Proteomes" id="UP000199673">
    <property type="component" value="Unassembled WGS sequence"/>
</dbReference>
<dbReference type="AlphaFoldDB" id="A0A1I7E9L8"/>
<keyword evidence="2" id="KW-1185">Reference proteome</keyword>
<reference evidence="2" key="1">
    <citation type="submission" date="2016-10" db="EMBL/GenBank/DDBJ databases">
        <authorList>
            <person name="Varghese N."/>
            <person name="Submissions S."/>
        </authorList>
    </citation>
    <scope>NUCLEOTIDE SEQUENCE [LARGE SCALE GENOMIC DNA]</scope>
    <source>
        <strain evidence="2">DSM 23445</strain>
    </source>
</reference>
<evidence type="ECO:0000313" key="1">
    <source>
        <dbReference type="EMBL" id="SFU20523.1"/>
    </source>
</evidence>
<sequence length="106" mass="12214">MKNEIPQVVAQLIEAQKHFDSTSYASCFTETAIVFDEGKNYSGRRQIREWIEKANQEYKISMIPLEYSESDQTLKAEVKGQFPGSPIVLNYQYEFNDGLIQSLKIV</sequence>
<evidence type="ECO:0000313" key="2">
    <source>
        <dbReference type="Proteomes" id="UP000199673"/>
    </source>
</evidence>
<proteinExistence type="predicted"/>
<dbReference type="OrthoDB" id="8684708at2"/>
<dbReference type="InterPro" id="IPR032710">
    <property type="entry name" value="NTF2-like_dom_sf"/>
</dbReference>
<protein>
    <recommendedName>
        <fullName evidence="3">SnoaL-like domain-containing protein</fullName>
    </recommendedName>
</protein>
<gene>
    <name evidence="1" type="ORF">SAMN04489724_0324</name>
</gene>
<organism evidence="1 2">
    <name type="scientific">Algoriphagus locisalis</name>
    <dbReference type="NCBI Taxonomy" id="305507"/>
    <lineage>
        <taxon>Bacteria</taxon>
        <taxon>Pseudomonadati</taxon>
        <taxon>Bacteroidota</taxon>
        <taxon>Cytophagia</taxon>
        <taxon>Cytophagales</taxon>
        <taxon>Cyclobacteriaceae</taxon>
        <taxon>Algoriphagus</taxon>
    </lineage>
</organism>
<evidence type="ECO:0008006" key="3">
    <source>
        <dbReference type="Google" id="ProtNLM"/>
    </source>
</evidence>
<name>A0A1I7E9L8_9BACT</name>
<accession>A0A1I7E9L8</accession>
<dbReference type="SUPFAM" id="SSF54427">
    <property type="entry name" value="NTF2-like"/>
    <property type="match status" value="1"/>
</dbReference>
<dbReference type="EMBL" id="FPBF01000013">
    <property type="protein sequence ID" value="SFU20523.1"/>
    <property type="molecule type" value="Genomic_DNA"/>
</dbReference>
<dbReference type="RefSeq" id="WP_091698484.1">
    <property type="nucleotide sequence ID" value="NZ_FPBF01000013.1"/>
</dbReference>
<dbReference type="Gene3D" id="3.10.450.50">
    <property type="match status" value="1"/>
</dbReference>
<dbReference type="STRING" id="305507.SAMN04489724_0324"/>